<dbReference type="OrthoDB" id="6369953at2"/>
<evidence type="ECO:0000313" key="1">
    <source>
        <dbReference type="EMBL" id="TGN41011.1"/>
    </source>
</evidence>
<gene>
    <name evidence="1" type="ORF">E5Q11_00195</name>
</gene>
<organism evidence="1 2">
    <name type="scientific">Marinobacter confluentis</name>
    <dbReference type="NCBI Taxonomy" id="1697557"/>
    <lineage>
        <taxon>Bacteria</taxon>
        <taxon>Pseudomonadati</taxon>
        <taxon>Pseudomonadota</taxon>
        <taxon>Gammaproteobacteria</taxon>
        <taxon>Pseudomonadales</taxon>
        <taxon>Marinobacteraceae</taxon>
        <taxon>Marinobacter</taxon>
    </lineage>
</organism>
<comment type="caution">
    <text evidence="1">The sequence shown here is derived from an EMBL/GenBank/DDBJ whole genome shotgun (WGS) entry which is preliminary data.</text>
</comment>
<keyword evidence="2" id="KW-1185">Reference proteome</keyword>
<sequence>MIIRIFIVLLALNMLAFVVRAEAGERVFADEMPTQDVYQLQEEMSGDFERDPSDMYAAIGSRLLSLGFSGSDARSRTYASDPARPDHGVALLEEGACLNFKWNF</sequence>
<dbReference type="EMBL" id="SRPF01000001">
    <property type="protein sequence ID" value="TGN41011.1"/>
    <property type="molecule type" value="Genomic_DNA"/>
</dbReference>
<evidence type="ECO:0000313" key="2">
    <source>
        <dbReference type="Proteomes" id="UP000298325"/>
    </source>
</evidence>
<proteinExistence type="predicted"/>
<reference evidence="1 2" key="1">
    <citation type="submission" date="2019-04" db="EMBL/GenBank/DDBJ databases">
        <authorList>
            <person name="Park S."/>
            <person name="Yoon J.-H."/>
        </authorList>
    </citation>
    <scope>NUCLEOTIDE SEQUENCE [LARGE SCALE GENOMIC DNA]</scope>
    <source>
        <strain evidence="1 2">HJM-18</strain>
    </source>
</reference>
<dbReference type="AlphaFoldDB" id="A0A4Z1C3U7"/>
<accession>A0A4Z1C3U7</accession>
<protein>
    <submittedName>
        <fullName evidence="1">Uncharacterized protein</fullName>
    </submittedName>
</protein>
<dbReference type="RefSeq" id="WP_135801399.1">
    <property type="nucleotide sequence ID" value="NZ_SRPF01000001.1"/>
</dbReference>
<name>A0A4Z1C3U7_9GAMM</name>
<dbReference type="Proteomes" id="UP000298325">
    <property type="component" value="Unassembled WGS sequence"/>
</dbReference>